<feature type="domain" description="Gamma tubulin complex component C-terminal" evidence="7">
    <location>
        <begin position="706"/>
        <end position="991"/>
    </location>
</feature>
<dbReference type="InterPro" id="IPR040457">
    <property type="entry name" value="GCP_C"/>
</dbReference>
<dbReference type="GO" id="GO:0051011">
    <property type="term" value="F:microtubule minus-end binding"/>
    <property type="evidence" value="ECO:0007669"/>
    <property type="project" value="TreeGrafter"/>
</dbReference>
<evidence type="ECO:0000259" key="8">
    <source>
        <dbReference type="Pfam" id="PF17681"/>
    </source>
</evidence>
<dbReference type="GO" id="GO:0005874">
    <property type="term" value="C:microtubule"/>
    <property type="evidence" value="ECO:0007669"/>
    <property type="project" value="UniProtKB-KW"/>
</dbReference>
<dbReference type="Proteomes" id="UP001489004">
    <property type="component" value="Unassembled WGS sequence"/>
</dbReference>
<keyword evidence="10" id="KW-1185">Reference proteome</keyword>
<evidence type="ECO:0000256" key="5">
    <source>
        <dbReference type="RuleBase" id="RU363050"/>
    </source>
</evidence>
<keyword evidence="2 5" id="KW-0963">Cytoplasm</keyword>
<dbReference type="EMBL" id="JALJOR010000002">
    <property type="protein sequence ID" value="KAK9823950.1"/>
    <property type="molecule type" value="Genomic_DNA"/>
</dbReference>
<dbReference type="GO" id="GO:0051225">
    <property type="term" value="P:spindle assembly"/>
    <property type="evidence" value="ECO:0007669"/>
    <property type="project" value="TreeGrafter"/>
</dbReference>
<name>A0AAW1QR71_9CHLO</name>
<evidence type="ECO:0000313" key="9">
    <source>
        <dbReference type="EMBL" id="KAK9823950.1"/>
    </source>
</evidence>
<dbReference type="Gene3D" id="1.20.120.1900">
    <property type="entry name" value="Gamma-tubulin complex, C-terminal domain"/>
    <property type="match status" value="1"/>
</dbReference>
<feature type="coiled-coil region" evidence="6">
    <location>
        <begin position="573"/>
        <end position="607"/>
    </location>
</feature>
<sequence>MTTNSGDSVPCLLSRLTSCLAAAGSVADTRSSKQLLRHAFSTLLGFGEEDVPCVACTVRDEYNSTAFAQTRRQLLCEQRIPAAERLTQLTASLSRCNKVLVVPAKGESQLFVLDSTAAKHVIGLTEHAALSSLLLHLQGAVSRRHHKYSDASPLLSPCSVIDASDCFRSSPLQQASSVLSEQQLAQEAVYALQGVTASVARIREGRLATRTAHAASLTSLLARLAVAGQRRMCLDAFVAQFAAAGGQGRQAEPVLQAFAAAAQRVLRQQDLALQQLPGMILERRRAEGTLAADTTCAADVEDSMTVLEVAVHSQSIQVALQMLSAICCELQDADTNLAPLLRSLFLTAFQPYLAHMRAWLYTTAPVNPSFASDVAAPDWLFAPGSVLSQAVPMDPPAFLQPVHTAFVRAGQQLRILHQMAGTTGGCVARMGAIAAAEAAEASIAAASEDSLGVADTAMHLRELGSETGATETQAFPVMFSPSAVHQLAKVQQRADKERMLEVELMLANLAEQRQLRASVADEAALKAAQERQAVREAQRVRKAEASAAVRLQRARLLQEQLAARDALSARRSAERAEALREAQEALAAEAEAEHASATAAVALALEESTTKMAQLAQQAQRMAWRTQRWQLAELRRMALQAIDAAEQAACEGMARAELLHPAAQVPSSPTAVLDICLLRAVREQHCCVSTACLRLFQDELRLPGLLAGLRRYYLMQAGDFAENFVAALCSHAAELRAVHERDIQGMLEDALKASSMEHDPFASTLQGRLAATSPSQPGPSRLLIPEDQLDALNPIQLRCDIPWPQSVIVTPAALAAYQQVFSALLRLRRVGYLLQMMWRDLAAGAARTAGGLPAWIAQRVRQVQLFQHSAAHLGGLMDVIELQQAHLVCLERAAQQCMLGAEHEELRQVVDSTLQGMLAFRSALTAHRLEVNGNLASLADLVRDDVIWERLEAALQHFHAQSRLLYRLLQQRALRGQFQELVVQMGFNSFYAC</sequence>
<evidence type="ECO:0000256" key="1">
    <source>
        <dbReference type="ARBA" id="ARBA00010337"/>
    </source>
</evidence>
<dbReference type="GO" id="GO:0031122">
    <property type="term" value="P:cytoplasmic microtubule organization"/>
    <property type="evidence" value="ECO:0007669"/>
    <property type="project" value="TreeGrafter"/>
</dbReference>
<dbReference type="Pfam" id="PF04130">
    <property type="entry name" value="GCP_C_terminal"/>
    <property type="match status" value="1"/>
</dbReference>
<dbReference type="InterPro" id="IPR042241">
    <property type="entry name" value="GCP_C_sf"/>
</dbReference>
<keyword evidence="4 5" id="KW-0206">Cytoskeleton</keyword>
<comment type="similarity">
    <text evidence="1 5">Belongs to the TUBGCP family.</text>
</comment>
<protein>
    <recommendedName>
        <fullName evidence="5">Gamma-tubulin complex component</fullName>
    </recommendedName>
</protein>
<evidence type="ECO:0000259" key="7">
    <source>
        <dbReference type="Pfam" id="PF04130"/>
    </source>
</evidence>
<organism evidence="9 10">
    <name type="scientific">[Myrmecia] bisecta</name>
    <dbReference type="NCBI Taxonomy" id="41462"/>
    <lineage>
        <taxon>Eukaryota</taxon>
        <taxon>Viridiplantae</taxon>
        <taxon>Chlorophyta</taxon>
        <taxon>core chlorophytes</taxon>
        <taxon>Trebouxiophyceae</taxon>
        <taxon>Trebouxiales</taxon>
        <taxon>Trebouxiaceae</taxon>
        <taxon>Myrmecia</taxon>
    </lineage>
</organism>
<proteinExistence type="inferred from homology"/>
<evidence type="ECO:0000313" key="10">
    <source>
        <dbReference type="Proteomes" id="UP001489004"/>
    </source>
</evidence>
<dbReference type="AlphaFoldDB" id="A0AAW1QR71"/>
<dbReference type="GO" id="GO:0000922">
    <property type="term" value="C:spindle pole"/>
    <property type="evidence" value="ECO:0007669"/>
    <property type="project" value="InterPro"/>
</dbReference>
<dbReference type="PANTHER" id="PTHR19302">
    <property type="entry name" value="GAMMA TUBULIN COMPLEX PROTEIN"/>
    <property type="match status" value="1"/>
</dbReference>
<dbReference type="InterPro" id="IPR041470">
    <property type="entry name" value="GCP_N"/>
</dbReference>
<dbReference type="GO" id="GO:0000278">
    <property type="term" value="P:mitotic cell cycle"/>
    <property type="evidence" value="ECO:0007669"/>
    <property type="project" value="TreeGrafter"/>
</dbReference>
<keyword evidence="3 5" id="KW-0493">Microtubule</keyword>
<evidence type="ECO:0000256" key="4">
    <source>
        <dbReference type="ARBA" id="ARBA00023212"/>
    </source>
</evidence>
<dbReference type="GO" id="GO:0007020">
    <property type="term" value="P:microtubule nucleation"/>
    <property type="evidence" value="ECO:0007669"/>
    <property type="project" value="InterPro"/>
</dbReference>
<keyword evidence="6" id="KW-0175">Coiled coil</keyword>
<dbReference type="Pfam" id="PF17681">
    <property type="entry name" value="GCP_N_terminal"/>
    <property type="match status" value="1"/>
</dbReference>
<comment type="caution">
    <text evidence="9">The sequence shown here is derived from an EMBL/GenBank/DDBJ whole genome shotgun (WGS) entry which is preliminary data.</text>
</comment>
<accession>A0AAW1QR71</accession>
<reference evidence="9 10" key="1">
    <citation type="journal article" date="2024" name="Nat. Commun.">
        <title>Phylogenomics reveals the evolutionary origins of lichenization in chlorophyte algae.</title>
        <authorList>
            <person name="Puginier C."/>
            <person name="Libourel C."/>
            <person name="Otte J."/>
            <person name="Skaloud P."/>
            <person name="Haon M."/>
            <person name="Grisel S."/>
            <person name="Petersen M."/>
            <person name="Berrin J.G."/>
            <person name="Delaux P.M."/>
            <person name="Dal Grande F."/>
            <person name="Keller J."/>
        </authorList>
    </citation>
    <scope>NUCLEOTIDE SEQUENCE [LARGE SCALE GENOMIC DNA]</scope>
    <source>
        <strain evidence="9 10">SAG 2043</strain>
    </source>
</reference>
<feature type="domain" description="Gamma tubulin complex component protein N-terminal" evidence="8">
    <location>
        <begin position="187"/>
        <end position="362"/>
    </location>
</feature>
<gene>
    <name evidence="9" type="ORF">WJX72_006616</name>
</gene>
<dbReference type="GO" id="GO:0051321">
    <property type="term" value="P:meiotic cell cycle"/>
    <property type="evidence" value="ECO:0007669"/>
    <property type="project" value="TreeGrafter"/>
</dbReference>
<evidence type="ECO:0000256" key="3">
    <source>
        <dbReference type="ARBA" id="ARBA00022701"/>
    </source>
</evidence>
<evidence type="ECO:0000256" key="6">
    <source>
        <dbReference type="SAM" id="Coils"/>
    </source>
</evidence>
<dbReference type="GO" id="GO:0000930">
    <property type="term" value="C:gamma-tubulin complex"/>
    <property type="evidence" value="ECO:0007669"/>
    <property type="project" value="TreeGrafter"/>
</dbReference>
<evidence type="ECO:0000256" key="2">
    <source>
        <dbReference type="ARBA" id="ARBA00022490"/>
    </source>
</evidence>
<dbReference type="InterPro" id="IPR007259">
    <property type="entry name" value="GCP"/>
</dbReference>
<dbReference type="GO" id="GO:0043015">
    <property type="term" value="F:gamma-tubulin binding"/>
    <property type="evidence" value="ECO:0007669"/>
    <property type="project" value="InterPro"/>
</dbReference>
<comment type="function">
    <text evidence="5">Component of the gamma-tubulin ring complex (gTuRC) which mediates microtubule nucleation.</text>
</comment>
<comment type="subcellular location">
    <subcellularLocation>
        <location evidence="5">Cytoplasm</location>
        <location evidence="5">Cytoskeleton</location>
        <location evidence="5">Microtubule organizing center</location>
    </subcellularLocation>
</comment>